<name>A0ABU0IJN2_9HYPH</name>
<dbReference type="Gene3D" id="1.10.10.60">
    <property type="entry name" value="Homeodomain-like"/>
    <property type="match status" value="1"/>
</dbReference>
<dbReference type="Pfam" id="PF12833">
    <property type="entry name" value="HTH_18"/>
    <property type="match status" value="1"/>
</dbReference>
<evidence type="ECO:0000259" key="2">
    <source>
        <dbReference type="PROSITE" id="PS01124"/>
    </source>
</evidence>
<sequence>MHFLDKITGKTDLLLASHGLLRSQLQDPYAVVPMARYVAFFEDAALLARDQSFGMRLGATFKAADIGPIGMLFSLSASIHHAFQRLSKYVNGIQSATASGLMEEGAHLVWAYDLVDPDMWPRRQESEFTLAASCQLVRSCFSRSWKPLEVHFEHAAPRDPAPLERFFRAPVLFDQPGNRLIMDKQEAEKLHRLEDMALIGVLERHVADLLRDSGQAESVTAKVQALIAISLGHKSITLSSIAADMKLSPRTLQRKLDEEGTNLRTLLQEHRQAIAELHLSQAGSSHKRAAQSAGYSDATSLWRARRRWRQSQ</sequence>
<dbReference type="Proteomes" id="UP001235269">
    <property type="component" value="Unassembled WGS sequence"/>
</dbReference>
<dbReference type="InterPro" id="IPR018060">
    <property type="entry name" value="HTH_AraC"/>
</dbReference>
<evidence type="ECO:0000313" key="3">
    <source>
        <dbReference type="EMBL" id="MDQ0457882.1"/>
    </source>
</evidence>
<dbReference type="EMBL" id="JAUSWH010000019">
    <property type="protein sequence ID" value="MDQ0457882.1"/>
    <property type="molecule type" value="Genomic_DNA"/>
</dbReference>
<evidence type="ECO:0000256" key="1">
    <source>
        <dbReference type="ARBA" id="ARBA00023125"/>
    </source>
</evidence>
<dbReference type="PANTHER" id="PTHR47894">
    <property type="entry name" value="HTH-TYPE TRANSCRIPTIONAL REGULATOR GADX"/>
    <property type="match status" value="1"/>
</dbReference>
<keyword evidence="4" id="KW-1185">Reference proteome</keyword>
<dbReference type="Pfam" id="PF12625">
    <property type="entry name" value="Arabinose_bd"/>
    <property type="match status" value="1"/>
</dbReference>
<accession>A0ABU0IJN2</accession>
<organism evidence="3 4">
    <name type="scientific">Rhizobium paknamense</name>
    <dbReference type="NCBI Taxonomy" id="1206817"/>
    <lineage>
        <taxon>Bacteria</taxon>
        <taxon>Pseudomonadati</taxon>
        <taxon>Pseudomonadota</taxon>
        <taxon>Alphaproteobacteria</taxon>
        <taxon>Hyphomicrobiales</taxon>
        <taxon>Rhizobiaceae</taxon>
        <taxon>Rhizobium/Agrobacterium group</taxon>
        <taxon>Rhizobium</taxon>
    </lineage>
</organism>
<feature type="domain" description="HTH araC/xylS-type" evidence="2">
    <location>
        <begin position="221"/>
        <end position="312"/>
    </location>
</feature>
<comment type="caution">
    <text evidence="3">The sequence shown here is derived from an EMBL/GenBank/DDBJ whole genome shotgun (WGS) entry which is preliminary data.</text>
</comment>
<gene>
    <name evidence="3" type="ORF">QO005_004240</name>
</gene>
<reference evidence="3 4" key="1">
    <citation type="submission" date="2023-07" db="EMBL/GenBank/DDBJ databases">
        <title>Genomic Encyclopedia of Type Strains, Phase IV (KMG-IV): sequencing the most valuable type-strain genomes for metagenomic binning, comparative biology and taxonomic classification.</title>
        <authorList>
            <person name="Goeker M."/>
        </authorList>
    </citation>
    <scope>NUCLEOTIDE SEQUENCE [LARGE SCALE GENOMIC DNA]</scope>
    <source>
        <strain evidence="3 4">DSM 100301</strain>
    </source>
</reference>
<dbReference type="InterPro" id="IPR032687">
    <property type="entry name" value="AraC-type_N"/>
</dbReference>
<dbReference type="PANTHER" id="PTHR47894:SF4">
    <property type="entry name" value="HTH-TYPE TRANSCRIPTIONAL REGULATOR GADX"/>
    <property type="match status" value="1"/>
</dbReference>
<protein>
    <submittedName>
        <fullName evidence="3">AraC-like DNA-binding protein</fullName>
    </submittedName>
</protein>
<dbReference type="PROSITE" id="PS01124">
    <property type="entry name" value="HTH_ARAC_FAMILY_2"/>
    <property type="match status" value="1"/>
</dbReference>
<proteinExistence type="predicted"/>
<evidence type="ECO:0000313" key="4">
    <source>
        <dbReference type="Proteomes" id="UP001235269"/>
    </source>
</evidence>
<keyword evidence="1" id="KW-0238">DNA-binding</keyword>